<dbReference type="InterPro" id="IPR036282">
    <property type="entry name" value="Glutathione-S-Trfase_C_sf"/>
</dbReference>
<feature type="domain" description="GST N-terminal" evidence="1">
    <location>
        <begin position="1"/>
        <end position="83"/>
    </location>
</feature>
<evidence type="ECO:0000313" key="2">
    <source>
        <dbReference type="EMBL" id="GAA0349022.1"/>
    </source>
</evidence>
<dbReference type="SUPFAM" id="SSF47616">
    <property type="entry name" value="GST C-terminal domain-like"/>
    <property type="match status" value="1"/>
</dbReference>
<dbReference type="EMBL" id="BAAAEI010000006">
    <property type="protein sequence ID" value="GAA0349022.1"/>
    <property type="molecule type" value="Genomic_DNA"/>
</dbReference>
<name>A0ABN0WY04_9ALTE</name>
<dbReference type="RefSeq" id="WP_343842855.1">
    <property type="nucleotide sequence ID" value="NZ_BAAAEI010000006.1"/>
</dbReference>
<proteinExistence type="predicted"/>
<dbReference type="InterPro" id="IPR004045">
    <property type="entry name" value="Glutathione_S-Trfase_N"/>
</dbReference>
<evidence type="ECO:0000313" key="3">
    <source>
        <dbReference type="Proteomes" id="UP001501757"/>
    </source>
</evidence>
<evidence type="ECO:0000259" key="1">
    <source>
        <dbReference type="PROSITE" id="PS50404"/>
    </source>
</evidence>
<dbReference type="Gene3D" id="1.20.1050.10">
    <property type="match status" value="1"/>
</dbReference>
<dbReference type="PANTHER" id="PTHR44051:SF8">
    <property type="entry name" value="GLUTATHIONE S-TRANSFERASE GSTA"/>
    <property type="match status" value="1"/>
</dbReference>
<reference evidence="2 3" key="1">
    <citation type="journal article" date="2019" name="Int. J. Syst. Evol. Microbiol.">
        <title>The Global Catalogue of Microorganisms (GCM) 10K type strain sequencing project: providing services to taxonomists for standard genome sequencing and annotation.</title>
        <authorList>
            <consortium name="The Broad Institute Genomics Platform"/>
            <consortium name="The Broad Institute Genome Sequencing Center for Infectious Disease"/>
            <person name="Wu L."/>
            <person name="Ma J."/>
        </authorList>
    </citation>
    <scope>NUCLEOTIDE SEQUENCE [LARGE SCALE GENOMIC DNA]</scope>
    <source>
        <strain evidence="2 3">JCM 13378</strain>
    </source>
</reference>
<comment type="caution">
    <text evidence="2">The sequence shown here is derived from an EMBL/GenBank/DDBJ whole genome shotgun (WGS) entry which is preliminary data.</text>
</comment>
<protein>
    <submittedName>
        <fullName evidence="2">Glutathione S-transferase</fullName>
    </submittedName>
</protein>
<sequence>MQKPLLLAARGGGSAIVEAQFILCGLDYEVDYLEWQQLAEPGSRLAKYNPLREIPTLVLADGQVLSESAAITLWLGDFNALLVPQAAESQRVPFLRRLIWLVSALYPTFTFGDHPERFVGAAESDALRRSTDGRRQQLWLQWEKEVRPEPYLLGNRLTALDIYLCVMCCWRPRPAWFASHCPKLFTVAKRISAIPELQALWKRNELNWKIKVANS</sequence>
<dbReference type="PANTHER" id="PTHR44051">
    <property type="entry name" value="GLUTATHIONE S-TRANSFERASE-RELATED"/>
    <property type="match status" value="1"/>
</dbReference>
<organism evidence="2 3">
    <name type="scientific">Bowmanella denitrificans</name>
    <dbReference type="NCBI Taxonomy" id="366582"/>
    <lineage>
        <taxon>Bacteria</taxon>
        <taxon>Pseudomonadati</taxon>
        <taxon>Pseudomonadota</taxon>
        <taxon>Gammaproteobacteria</taxon>
        <taxon>Alteromonadales</taxon>
        <taxon>Alteromonadaceae</taxon>
        <taxon>Bowmanella</taxon>
    </lineage>
</organism>
<dbReference type="PROSITE" id="PS50404">
    <property type="entry name" value="GST_NTER"/>
    <property type="match status" value="1"/>
</dbReference>
<dbReference type="Pfam" id="PF13409">
    <property type="entry name" value="GST_N_2"/>
    <property type="match status" value="1"/>
</dbReference>
<accession>A0ABN0WY04</accession>
<dbReference type="SUPFAM" id="SSF52833">
    <property type="entry name" value="Thioredoxin-like"/>
    <property type="match status" value="1"/>
</dbReference>
<dbReference type="Proteomes" id="UP001501757">
    <property type="component" value="Unassembled WGS sequence"/>
</dbReference>
<dbReference type="InterPro" id="IPR036249">
    <property type="entry name" value="Thioredoxin-like_sf"/>
</dbReference>
<keyword evidence="3" id="KW-1185">Reference proteome</keyword>
<dbReference type="Gene3D" id="3.40.30.10">
    <property type="entry name" value="Glutaredoxin"/>
    <property type="match status" value="1"/>
</dbReference>
<gene>
    <name evidence="2" type="ORF">GCM10009092_11750</name>
</gene>